<dbReference type="Gene3D" id="3.50.50.60">
    <property type="entry name" value="FAD/NAD(P)-binding domain"/>
    <property type="match status" value="1"/>
</dbReference>
<dbReference type="Gene3D" id="2.102.10.10">
    <property type="entry name" value="Rieske [2Fe-2S] iron-sulphur domain"/>
    <property type="match status" value="1"/>
</dbReference>
<dbReference type="Pfam" id="PF01266">
    <property type="entry name" value="DAO"/>
    <property type="match status" value="1"/>
</dbReference>
<reference evidence="7 8" key="1">
    <citation type="submission" date="2019-04" db="EMBL/GenBank/DDBJ databases">
        <title>Cohnella sp. nov., isolated from soil.</title>
        <authorList>
            <person name="Kim W."/>
        </authorList>
    </citation>
    <scope>NUCLEOTIDE SEQUENCE [LARGE SCALE GENOMIC DNA]</scope>
    <source>
        <strain evidence="7 8">CAU 1483</strain>
    </source>
</reference>
<keyword evidence="5" id="KW-1015">Disulfide bond</keyword>
<dbReference type="GO" id="GO:0016705">
    <property type="term" value="F:oxidoreductase activity, acting on paired donors, with incorporation or reduction of molecular oxygen"/>
    <property type="evidence" value="ECO:0007669"/>
    <property type="project" value="UniProtKB-ARBA"/>
</dbReference>
<evidence type="ECO:0000259" key="6">
    <source>
        <dbReference type="PROSITE" id="PS51296"/>
    </source>
</evidence>
<keyword evidence="1" id="KW-0001">2Fe-2S</keyword>
<dbReference type="SUPFAM" id="SSF51971">
    <property type="entry name" value="Nucleotide-binding domain"/>
    <property type="match status" value="1"/>
</dbReference>
<dbReference type="GO" id="GO:0004497">
    <property type="term" value="F:monooxygenase activity"/>
    <property type="evidence" value="ECO:0007669"/>
    <property type="project" value="UniProtKB-ARBA"/>
</dbReference>
<evidence type="ECO:0000256" key="4">
    <source>
        <dbReference type="ARBA" id="ARBA00023014"/>
    </source>
</evidence>
<keyword evidence="4" id="KW-0411">Iron-sulfur</keyword>
<dbReference type="GO" id="GO:0046872">
    <property type="term" value="F:metal ion binding"/>
    <property type="evidence" value="ECO:0007669"/>
    <property type="project" value="UniProtKB-KW"/>
</dbReference>
<dbReference type="EMBL" id="SUPK01000008">
    <property type="protein sequence ID" value="TJY40763.1"/>
    <property type="molecule type" value="Genomic_DNA"/>
</dbReference>
<evidence type="ECO:0000313" key="8">
    <source>
        <dbReference type="Proteomes" id="UP000309673"/>
    </source>
</evidence>
<sequence>MSAANRTEEGMPRFPVSFWLASSQRPAFGKLEQDLTVDVAVVGAGITGITTAYLLAREGKRVALVEAGRLLNGTTGHTTAKITAQHGLIYDELMDRFGQDLVYFYYAANRDGAEFIRSMVQGMNIDCDYTEEDAYLYTIEEDNIRAIQREYEAYKKLGIPGRLEDGIPLPVTASSAVVMPGQARFHPVKYLTRLLEEFIRWGGLVYENTVVETVEEGEPSVVVTQNGPKITCLHVVSCSHFPIFETGLYFARLHAESSYALAVRVRRDVPTGMYLSVDDPNRSVRTIDNDGEKLLLIGGESHKTGQGECTSGRYESLIRFAQEHFDVSDVLYRWSAHDLVTLDKLPYVGRATSKYPNSYVATGFRKWGMTNGTAAAMLLKDLILGADNPYAKLFDPNRSVSAGGVKSFVSQNADVAKQYVQGKLDWMLKKPEHLEPGEGAWIRYNGKKAAAYRDPAGRLTVLDATCTHMGCEVNWNDGDKSWDCPCHGSRFNANGEVMAGPAVEPLKMLQETKEAAKR</sequence>
<protein>
    <submittedName>
        <fullName evidence="7">FAD-dependent oxidoreductase</fullName>
    </submittedName>
</protein>
<dbReference type="GO" id="GO:0051537">
    <property type="term" value="F:2 iron, 2 sulfur cluster binding"/>
    <property type="evidence" value="ECO:0007669"/>
    <property type="project" value="UniProtKB-KW"/>
</dbReference>
<dbReference type="GO" id="GO:0005737">
    <property type="term" value="C:cytoplasm"/>
    <property type="evidence" value="ECO:0007669"/>
    <property type="project" value="TreeGrafter"/>
</dbReference>
<dbReference type="PROSITE" id="PS51296">
    <property type="entry name" value="RIESKE"/>
    <property type="match status" value="1"/>
</dbReference>
<dbReference type="CDD" id="cd03477">
    <property type="entry name" value="Rieske_YhfW_C"/>
    <property type="match status" value="1"/>
</dbReference>
<dbReference type="SUPFAM" id="SSF50022">
    <property type="entry name" value="ISP domain"/>
    <property type="match status" value="1"/>
</dbReference>
<evidence type="ECO:0000313" key="7">
    <source>
        <dbReference type="EMBL" id="TJY40763.1"/>
    </source>
</evidence>
<keyword evidence="3" id="KW-0408">Iron</keyword>
<dbReference type="Proteomes" id="UP000309673">
    <property type="component" value="Unassembled WGS sequence"/>
</dbReference>
<evidence type="ECO:0000256" key="2">
    <source>
        <dbReference type="ARBA" id="ARBA00022723"/>
    </source>
</evidence>
<accession>A0A4U0F7U4</accession>
<dbReference type="InterPro" id="IPR036188">
    <property type="entry name" value="FAD/NAD-bd_sf"/>
</dbReference>
<dbReference type="AlphaFoldDB" id="A0A4U0F7U4"/>
<evidence type="ECO:0000256" key="1">
    <source>
        <dbReference type="ARBA" id="ARBA00022714"/>
    </source>
</evidence>
<dbReference type="Pfam" id="PF00355">
    <property type="entry name" value="Rieske"/>
    <property type="match status" value="1"/>
</dbReference>
<dbReference type="PRINTS" id="PR00162">
    <property type="entry name" value="RIESKE"/>
</dbReference>
<dbReference type="Gene3D" id="3.30.9.10">
    <property type="entry name" value="D-Amino Acid Oxidase, subunit A, domain 2"/>
    <property type="match status" value="1"/>
</dbReference>
<name>A0A4U0F7U4_9BACL</name>
<dbReference type="PANTHER" id="PTHR13847">
    <property type="entry name" value="SARCOSINE DEHYDROGENASE-RELATED"/>
    <property type="match status" value="1"/>
</dbReference>
<proteinExistence type="predicted"/>
<dbReference type="InterPro" id="IPR006076">
    <property type="entry name" value="FAD-dep_OxRdtase"/>
</dbReference>
<evidence type="ECO:0000256" key="3">
    <source>
        <dbReference type="ARBA" id="ARBA00023004"/>
    </source>
</evidence>
<keyword evidence="2" id="KW-0479">Metal-binding</keyword>
<dbReference type="InterPro" id="IPR038010">
    <property type="entry name" value="YhfW_C"/>
</dbReference>
<comment type="caution">
    <text evidence="7">The sequence shown here is derived from an EMBL/GenBank/DDBJ whole genome shotgun (WGS) entry which is preliminary data.</text>
</comment>
<dbReference type="InterPro" id="IPR036922">
    <property type="entry name" value="Rieske_2Fe-2S_sf"/>
</dbReference>
<dbReference type="FunFam" id="2.102.10.10:FF:000014">
    <property type="entry name" value="Oxidoreductase, FAD dependent"/>
    <property type="match status" value="1"/>
</dbReference>
<dbReference type="RefSeq" id="WP_136778953.1">
    <property type="nucleotide sequence ID" value="NZ_SUPK01000008.1"/>
</dbReference>
<keyword evidence="8" id="KW-1185">Reference proteome</keyword>
<gene>
    <name evidence="7" type="ORF">E5161_16590</name>
</gene>
<dbReference type="OrthoDB" id="9767869at2"/>
<dbReference type="GO" id="GO:0016020">
    <property type="term" value="C:membrane"/>
    <property type="evidence" value="ECO:0007669"/>
    <property type="project" value="InterPro"/>
</dbReference>
<evidence type="ECO:0000256" key="5">
    <source>
        <dbReference type="ARBA" id="ARBA00023157"/>
    </source>
</evidence>
<dbReference type="InterPro" id="IPR017941">
    <property type="entry name" value="Rieske_2Fe-2S"/>
</dbReference>
<organism evidence="7 8">
    <name type="scientific">Cohnella pontilimi</name>
    <dbReference type="NCBI Taxonomy" id="2564100"/>
    <lineage>
        <taxon>Bacteria</taxon>
        <taxon>Bacillati</taxon>
        <taxon>Bacillota</taxon>
        <taxon>Bacilli</taxon>
        <taxon>Bacillales</taxon>
        <taxon>Paenibacillaceae</taxon>
        <taxon>Cohnella</taxon>
    </lineage>
</organism>
<feature type="domain" description="Rieske" evidence="6">
    <location>
        <begin position="426"/>
        <end position="518"/>
    </location>
</feature>
<dbReference type="PANTHER" id="PTHR13847:SF274">
    <property type="entry name" value="RIESKE 2FE-2S IRON-SULFUR PROTEIN YHFW-RELATED"/>
    <property type="match status" value="1"/>
</dbReference>
<dbReference type="InterPro" id="IPR005805">
    <property type="entry name" value="Rieske_Fe-S_prot_C"/>
</dbReference>